<feature type="domain" description="Glycylpeptide N-tetradecanoyltransferase N-terminal" evidence="7">
    <location>
        <begin position="31"/>
        <end position="132"/>
    </location>
</feature>
<dbReference type="EC" id="2.3.1.97" evidence="2"/>
<dbReference type="InterPro" id="IPR022676">
    <property type="entry name" value="NMT_N"/>
</dbReference>
<dbReference type="GO" id="GO:0005737">
    <property type="term" value="C:cytoplasm"/>
    <property type="evidence" value="ECO:0007669"/>
    <property type="project" value="TreeGrafter"/>
</dbReference>
<dbReference type="AlphaFoldDB" id="A0A2V2VYL9"/>
<dbReference type="Proteomes" id="UP000246121">
    <property type="component" value="Unassembled WGS sequence"/>
</dbReference>
<keyword evidence="3 8" id="KW-0808">Transferase</keyword>
<feature type="compositionally biased region" description="Polar residues" evidence="6">
    <location>
        <begin position="11"/>
        <end position="24"/>
    </location>
</feature>
<evidence type="ECO:0000259" key="7">
    <source>
        <dbReference type="Pfam" id="PF01233"/>
    </source>
</evidence>
<gene>
    <name evidence="8" type="ORF">C4B63_4g136</name>
</gene>
<organism evidence="8 9">
    <name type="scientific">Trypanosoma cruzi</name>
    <dbReference type="NCBI Taxonomy" id="5693"/>
    <lineage>
        <taxon>Eukaryota</taxon>
        <taxon>Discoba</taxon>
        <taxon>Euglenozoa</taxon>
        <taxon>Kinetoplastea</taxon>
        <taxon>Metakinetoplastina</taxon>
        <taxon>Trypanosomatida</taxon>
        <taxon>Trypanosomatidae</taxon>
        <taxon>Trypanosoma</taxon>
        <taxon>Schizotrypanum</taxon>
    </lineage>
</organism>
<dbReference type="VEuPathDB" id="TriTrypDB:TcG_08697"/>
<comment type="caution">
    <text evidence="8">The sequence shown here is derived from an EMBL/GenBank/DDBJ whole genome shotgun (WGS) entry which is preliminary data.</text>
</comment>
<evidence type="ECO:0000256" key="5">
    <source>
        <dbReference type="ARBA" id="ARBA00031242"/>
    </source>
</evidence>
<dbReference type="VEuPathDB" id="TriTrypDB:TcCLB.511283.90"/>
<reference evidence="8 9" key="1">
    <citation type="journal article" date="2018" name="Microb. Genom.">
        <title>Expanding an expanded genome: long-read sequencing of Trypanosoma cruzi.</title>
        <authorList>
            <person name="Berna L."/>
            <person name="Rodriguez M."/>
            <person name="Chiribao M.L."/>
            <person name="Parodi-Talice A."/>
            <person name="Pita S."/>
            <person name="Rijo G."/>
            <person name="Alvarez-Valin F."/>
            <person name="Robello C."/>
        </authorList>
    </citation>
    <scope>NUCLEOTIDE SEQUENCE [LARGE SCALE GENOMIC DNA]</scope>
    <source>
        <strain evidence="8 9">Dm28c</strain>
    </source>
</reference>
<dbReference type="VEuPathDB" id="TriTrypDB:Tc_MARK_4832"/>
<dbReference type="VEuPathDB" id="TriTrypDB:TcCLB.506525.80"/>
<dbReference type="VEuPathDB" id="TriTrypDB:C4B63_4g136"/>
<dbReference type="EMBL" id="PRFA01000004">
    <property type="protein sequence ID" value="PWV01496.1"/>
    <property type="molecule type" value="Genomic_DNA"/>
</dbReference>
<evidence type="ECO:0000313" key="9">
    <source>
        <dbReference type="Proteomes" id="UP000246121"/>
    </source>
</evidence>
<dbReference type="GO" id="GO:0004379">
    <property type="term" value="F:glycylpeptide N-tetradecanoyltransferase activity"/>
    <property type="evidence" value="ECO:0007669"/>
    <property type="project" value="UniProtKB-EC"/>
</dbReference>
<dbReference type="InterPro" id="IPR000903">
    <property type="entry name" value="NMT"/>
</dbReference>
<evidence type="ECO:0000256" key="6">
    <source>
        <dbReference type="SAM" id="MobiDB-lite"/>
    </source>
</evidence>
<evidence type="ECO:0000256" key="1">
    <source>
        <dbReference type="ARBA" id="ARBA00009469"/>
    </source>
</evidence>
<dbReference type="VEuPathDB" id="TriTrypDB:ECC02_001057"/>
<dbReference type="PANTHER" id="PTHR11377:SF5">
    <property type="entry name" value="GLYCYLPEPTIDE N-TETRADECANOYLTRANSFERASE"/>
    <property type="match status" value="1"/>
</dbReference>
<evidence type="ECO:0000313" key="8">
    <source>
        <dbReference type="EMBL" id="PWV01496.1"/>
    </source>
</evidence>
<dbReference type="InterPro" id="IPR016181">
    <property type="entry name" value="Acyl_CoA_acyltransferase"/>
</dbReference>
<dbReference type="Gene3D" id="3.40.630.170">
    <property type="match status" value="1"/>
</dbReference>
<dbReference type="SUPFAM" id="SSF55729">
    <property type="entry name" value="Acyl-CoA N-acyltransferases (Nat)"/>
    <property type="match status" value="1"/>
</dbReference>
<dbReference type="PANTHER" id="PTHR11377">
    <property type="entry name" value="N-MYRISTOYL TRANSFERASE"/>
    <property type="match status" value="1"/>
</dbReference>
<dbReference type="VEuPathDB" id="TriTrypDB:TcCL_NonESM06877"/>
<name>A0A2V2VYL9_TRYCR</name>
<dbReference type="VEuPathDB" id="TriTrypDB:C3747_18g110"/>
<evidence type="ECO:0000256" key="4">
    <source>
        <dbReference type="ARBA" id="ARBA00023315"/>
    </source>
</evidence>
<sequence>MAEEGSGLHQFWNTQPVPQSSTDAADTVGPLEAAGTVDDVPTDPVAIASTLEWWSPDMDNKDDVRAIYELLRDNYVEDVESMFRFNYSEDFLRWALTPPGYHSSWHVAVRRKRDQMLMGFVSGIPVTMRMGVPKKVLQKNKNTEKKSRGRRRRIMIIRAKRRSITSNLVRSARSIFFACISYCGRSGWHRFSLRR</sequence>
<keyword evidence="4" id="KW-0012">Acyltransferase</keyword>
<comment type="similarity">
    <text evidence="1">Belongs to the NMT family.</text>
</comment>
<proteinExistence type="inferred from homology"/>
<evidence type="ECO:0000256" key="2">
    <source>
        <dbReference type="ARBA" id="ARBA00012923"/>
    </source>
</evidence>
<evidence type="ECO:0000256" key="3">
    <source>
        <dbReference type="ARBA" id="ARBA00022679"/>
    </source>
</evidence>
<dbReference type="Pfam" id="PF01233">
    <property type="entry name" value="NMT"/>
    <property type="match status" value="1"/>
</dbReference>
<accession>A0A2V2VYL9</accession>
<dbReference type="VEuPathDB" id="TriTrypDB:BCY84_18665"/>
<feature type="region of interest" description="Disordered" evidence="6">
    <location>
        <begin position="1"/>
        <end position="27"/>
    </location>
</feature>
<protein>
    <recommendedName>
        <fullName evidence="2">glycylpeptide N-tetradecanoyltransferase</fullName>
        <ecNumber evidence="2">2.3.1.97</ecNumber>
    </recommendedName>
    <alternativeName>
        <fullName evidence="5">Myristoyl-CoA:protein N-myristoyltransferase</fullName>
    </alternativeName>
</protein>
<dbReference type="VEuPathDB" id="TriTrypDB:TcBrA4_0085010"/>
<dbReference type="VEuPathDB" id="TriTrypDB:TCDM_00427"/>
<dbReference type="VEuPathDB" id="TriTrypDB:TCSYLVIO_006126"/>